<sequence>MTGVHADGTRWRPSGRRPDGEQTPCGPQAADEPAEPPDDDAAEDDVEPEDEPEPEPEPVDDEPLSLFAFDDEEVLLDDDAPRLSVR</sequence>
<evidence type="ECO:0000313" key="2">
    <source>
        <dbReference type="Proteomes" id="UP000037185"/>
    </source>
</evidence>
<gene>
    <name evidence="1" type="ORF">ADZ36_07025</name>
</gene>
<dbReference type="Proteomes" id="UP000037185">
    <property type="component" value="Unassembled WGS sequence"/>
</dbReference>
<keyword evidence="2" id="KW-1185">Reference proteome</keyword>
<organism evidence="1 2">
    <name type="scientific">Streptomyces fradiae</name>
    <name type="common">Streptomyces roseoflavus</name>
    <dbReference type="NCBI Taxonomy" id="1906"/>
    <lineage>
        <taxon>Bacteria</taxon>
        <taxon>Bacillati</taxon>
        <taxon>Actinomycetota</taxon>
        <taxon>Actinomycetes</taxon>
        <taxon>Kitasatosporales</taxon>
        <taxon>Streptomycetaceae</taxon>
        <taxon>Streptomyces</taxon>
    </lineage>
</organism>
<comment type="caution">
    <text evidence="1">The sequence shown here is derived from an EMBL/GenBank/DDBJ whole genome shotgun (WGS) entry which is preliminary data.</text>
</comment>
<dbReference type="EMBL" id="LGSP01000009">
    <property type="protein sequence ID" value="KNE83087.1"/>
    <property type="molecule type" value="Genomic_DNA"/>
</dbReference>
<protein>
    <submittedName>
        <fullName evidence="1">Uncharacterized protein</fullName>
    </submittedName>
</protein>
<accession>A0ACC4WF06</accession>
<proteinExistence type="predicted"/>
<name>A0ACC4WF06_STRFR</name>
<evidence type="ECO:0000313" key="1">
    <source>
        <dbReference type="EMBL" id="KNE83087.1"/>
    </source>
</evidence>
<reference evidence="1" key="1">
    <citation type="submission" date="2015-07" db="EMBL/GenBank/DDBJ databases">
        <title>Draft genome sequence of Streptomyces fradiae, a resistant strain to nitron-oligomycin.</title>
        <authorList>
            <person name="Vatlin A.A."/>
            <person name="Bekker O.B."/>
            <person name="Danilenko V.N."/>
        </authorList>
    </citation>
    <scope>NUCLEOTIDE SEQUENCE</scope>
    <source>
        <strain evidence="1">Olg1-1</strain>
    </source>
</reference>